<evidence type="ECO:0000256" key="3">
    <source>
        <dbReference type="ARBA" id="ARBA00005119"/>
    </source>
</evidence>
<organism evidence="20 21">
    <name type="scientific">Petrotoga olearia DSM 13574</name>
    <dbReference type="NCBI Taxonomy" id="1122955"/>
    <lineage>
        <taxon>Bacteria</taxon>
        <taxon>Thermotogati</taxon>
        <taxon>Thermotogota</taxon>
        <taxon>Thermotogae</taxon>
        <taxon>Petrotogales</taxon>
        <taxon>Petrotogaceae</taxon>
        <taxon>Petrotoga</taxon>
    </lineage>
</organism>
<evidence type="ECO:0000256" key="15">
    <source>
        <dbReference type="ARBA" id="ARBA00023136"/>
    </source>
</evidence>
<comment type="subcellular location">
    <subcellularLocation>
        <location evidence="2">Cell membrane</location>
        <topology evidence="2">Multi-pass membrane protein</topology>
    </subcellularLocation>
</comment>
<gene>
    <name evidence="20" type="ORF">X929_05195</name>
</gene>
<comment type="caution">
    <text evidence="20">The sequence shown here is derived from an EMBL/GenBank/DDBJ whole genome shotgun (WGS) entry which is preliminary data.</text>
</comment>
<evidence type="ECO:0000256" key="17">
    <source>
        <dbReference type="ARBA" id="ARBA00023264"/>
    </source>
</evidence>
<evidence type="ECO:0000256" key="11">
    <source>
        <dbReference type="ARBA" id="ARBA00022692"/>
    </source>
</evidence>
<feature type="transmembrane region" description="Helical" evidence="19">
    <location>
        <begin position="145"/>
        <end position="165"/>
    </location>
</feature>
<evidence type="ECO:0000256" key="4">
    <source>
        <dbReference type="ARBA" id="ARBA00005189"/>
    </source>
</evidence>
<evidence type="ECO:0000256" key="10">
    <source>
        <dbReference type="ARBA" id="ARBA00022679"/>
    </source>
</evidence>
<feature type="transmembrane region" description="Helical" evidence="19">
    <location>
        <begin position="57"/>
        <end position="76"/>
    </location>
</feature>
<dbReference type="GO" id="GO:0004605">
    <property type="term" value="F:phosphatidate cytidylyltransferase activity"/>
    <property type="evidence" value="ECO:0007669"/>
    <property type="project" value="UniProtKB-EC"/>
</dbReference>
<reference evidence="20 21" key="1">
    <citation type="submission" date="2013-12" db="EMBL/GenBank/DDBJ databases">
        <title>Comparative genomics of Petrotoga isolates.</title>
        <authorList>
            <person name="Nesbo C.L."/>
            <person name="Charchuk R."/>
            <person name="Chow K."/>
        </authorList>
    </citation>
    <scope>NUCLEOTIDE SEQUENCE [LARGE SCALE GENOMIC DNA]</scope>
    <source>
        <strain evidence="20 21">DSM 13574</strain>
    </source>
</reference>
<evidence type="ECO:0000256" key="13">
    <source>
        <dbReference type="ARBA" id="ARBA00022989"/>
    </source>
</evidence>
<evidence type="ECO:0000256" key="12">
    <source>
        <dbReference type="ARBA" id="ARBA00022695"/>
    </source>
</evidence>
<dbReference type="EC" id="2.7.7.41" evidence="6 18"/>
<dbReference type="Pfam" id="PF01148">
    <property type="entry name" value="CTP_transf_1"/>
    <property type="match status" value="1"/>
</dbReference>
<evidence type="ECO:0000256" key="16">
    <source>
        <dbReference type="ARBA" id="ARBA00023209"/>
    </source>
</evidence>
<keyword evidence="13 19" id="KW-1133">Transmembrane helix</keyword>
<evidence type="ECO:0000256" key="2">
    <source>
        <dbReference type="ARBA" id="ARBA00004651"/>
    </source>
</evidence>
<keyword evidence="12 18" id="KW-0548">Nucleotidyltransferase</keyword>
<dbReference type="GO" id="GO:0016024">
    <property type="term" value="P:CDP-diacylglycerol biosynthetic process"/>
    <property type="evidence" value="ECO:0007669"/>
    <property type="project" value="UniProtKB-UniPathway"/>
</dbReference>
<evidence type="ECO:0000256" key="6">
    <source>
        <dbReference type="ARBA" id="ARBA00012487"/>
    </source>
</evidence>
<keyword evidence="17" id="KW-1208">Phospholipid metabolism</keyword>
<dbReference type="InterPro" id="IPR000374">
    <property type="entry name" value="PC_trans"/>
</dbReference>
<dbReference type="PROSITE" id="PS01315">
    <property type="entry name" value="CDS"/>
    <property type="match status" value="1"/>
</dbReference>
<evidence type="ECO:0000256" key="19">
    <source>
        <dbReference type="SAM" id="Phobius"/>
    </source>
</evidence>
<evidence type="ECO:0000256" key="8">
    <source>
        <dbReference type="ARBA" id="ARBA00022475"/>
    </source>
</evidence>
<comment type="catalytic activity">
    <reaction evidence="1 18">
        <text>a 1,2-diacyl-sn-glycero-3-phosphate + CTP + H(+) = a CDP-1,2-diacyl-sn-glycerol + diphosphate</text>
        <dbReference type="Rhea" id="RHEA:16229"/>
        <dbReference type="ChEBI" id="CHEBI:15378"/>
        <dbReference type="ChEBI" id="CHEBI:33019"/>
        <dbReference type="ChEBI" id="CHEBI:37563"/>
        <dbReference type="ChEBI" id="CHEBI:58332"/>
        <dbReference type="ChEBI" id="CHEBI:58608"/>
        <dbReference type="EC" id="2.7.7.41"/>
    </reaction>
</comment>
<name>A0A2K1P133_9BACT</name>
<keyword evidence="11 18" id="KW-0812">Transmembrane</keyword>
<keyword evidence="15 19" id="KW-0472">Membrane</keyword>
<dbReference type="PANTHER" id="PTHR46382">
    <property type="entry name" value="PHOSPHATIDATE CYTIDYLYLTRANSFERASE"/>
    <property type="match status" value="1"/>
</dbReference>
<evidence type="ECO:0000256" key="1">
    <source>
        <dbReference type="ARBA" id="ARBA00001698"/>
    </source>
</evidence>
<keyword evidence="9" id="KW-0444">Lipid biosynthesis</keyword>
<evidence type="ECO:0000313" key="21">
    <source>
        <dbReference type="Proteomes" id="UP000236434"/>
    </source>
</evidence>
<comment type="similarity">
    <text evidence="5 18">Belongs to the CDS family.</text>
</comment>
<evidence type="ECO:0000313" key="20">
    <source>
        <dbReference type="EMBL" id="PNR96470.1"/>
    </source>
</evidence>
<feature type="transmembrane region" description="Helical" evidence="19">
    <location>
        <begin position="91"/>
        <end position="108"/>
    </location>
</feature>
<keyword evidence="10 18" id="KW-0808">Transferase</keyword>
<evidence type="ECO:0000256" key="5">
    <source>
        <dbReference type="ARBA" id="ARBA00010185"/>
    </source>
</evidence>
<comment type="pathway">
    <text evidence="3 18">Phospholipid metabolism; CDP-diacylglycerol biosynthesis; CDP-diacylglycerol from sn-glycerol 3-phosphate: step 3/3.</text>
</comment>
<sequence>MNKKELWTRVLSGVIIGPIVVFSYLTYPTLLGLVTTIVMLASFELIELFTSDVKNDFIKLLLTFIIGTSSLIYGFSLEAEYRGILPFESEGIFFLAFVASVFSIMLLVKEITHTKRFIESSALSIIYVSFFLSNFYLIHLNYGPGMAILALTAVWAYDAGAYFFGLSFGKHKLSPHFSPKKSWEGLLGGIFFTFAYILIFDSIGILFGAIQKITFLQAVILALMVGFFDTIGDLTESIIKRYYNVKDSGEILPGHGGMLDRIDGLLIVTPMWYFLLRILWI</sequence>
<feature type="transmembrane region" description="Helical" evidence="19">
    <location>
        <begin position="120"/>
        <end position="139"/>
    </location>
</feature>
<keyword evidence="8" id="KW-1003">Cell membrane</keyword>
<feature type="transmembrane region" description="Helical" evidence="19">
    <location>
        <begin position="31"/>
        <end position="50"/>
    </location>
</feature>
<dbReference type="UniPathway" id="UPA00557">
    <property type="reaction ID" value="UER00614"/>
</dbReference>
<evidence type="ECO:0000256" key="7">
    <source>
        <dbReference type="ARBA" id="ARBA00019373"/>
    </source>
</evidence>
<proteinExistence type="inferred from homology"/>
<comment type="pathway">
    <text evidence="4">Lipid metabolism.</text>
</comment>
<dbReference type="EMBL" id="AZRL01000012">
    <property type="protein sequence ID" value="PNR96470.1"/>
    <property type="molecule type" value="Genomic_DNA"/>
</dbReference>
<dbReference type="Proteomes" id="UP000236434">
    <property type="component" value="Unassembled WGS sequence"/>
</dbReference>
<feature type="transmembrane region" description="Helical" evidence="19">
    <location>
        <begin position="213"/>
        <end position="231"/>
    </location>
</feature>
<keyword evidence="14" id="KW-0443">Lipid metabolism</keyword>
<keyword evidence="16" id="KW-0594">Phospholipid biosynthesis</keyword>
<accession>A0A2K1P133</accession>
<evidence type="ECO:0000256" key="14">
    <source>
        <dbReference type="ARBA" id="ARBA00023098"/>
    </source>
</evidence>
<dbReference type="AlphaFoldDB" id="A0A2K1P133"/>
<feature type="transmembrane region" description="Helical" evidence="19">
    <location>
        <begin position="262"/>
        <end position="280"/>
    </location>
</feature>
<feature type="transmembrane region" description="Helical" evidence="19">
    <location>
        <begin position="186"/>
        <end position="207"/>
    </location>
</feature>
<evidence type="ECO:0000256" key="9">
    <source>
        <dbReference type="ARBA" id="ARBA00022516"/>
    </source>
</evidence>
<dbReference type="GO" id="GO:0005886">
    <property type="term" value="C:plasma membrane"/>
    <property type="evidence" value="ECO:0007669"/>
    <property type="project" value="UniProtKB-SubCell"/>
</dbReference>
<evidence type="ECO:0000256" key="18">
    <source>
        <dbReference type="RuleBase" id="RU003938"/>
    </source>
</evidence>
<dbReference type="PANTHER" id="PTHR46382:SF1">
    <property type="entry name" value="PHOSPHATIDATE CYTIDYLYLTRANSFERASE"/>
    <property type="match status" value="1"/>
</dbReference>
<protein>
    <recommendedName>
        <fullName evidence="7 18">Phosphatidate cytidylyltransferase</fullName>
        <ecNumber evidence="6 18">2.7.7.41</ecNumber>
    </recommendedName>
</protein>
<dbReference type="RefSeq" id="WP_169924967.1">
    <property type="nucleotide sequence ID" value="NZ_AZRL01000012.1"/>
</dbReference>